<dbReference type="Proteomes" id="UP000237246">
    <property type="component" value="Unassembled WGS sequence"/>
</dbReference>
<proteinExistence type="predicted"/>
<feature type="compositionally biased region" description="Polar residues" evidence="1">
    <location>
        <begin position="119"/>
        <end position="129"/>
    </location>
</feature>
<dbReference type="EMBL" id="PPHD01046033">
    <property type="protein sequence ID" value="POI23807.1"/>
    <property type="molecule type" value="Genomic_DNA"/>
</dbReference>
<name>A0A2P4SI64_BAMTH</name>
<evidence type="ECO:0000313" key="2">
    <source>
        <dbReference type="EMBL" id="POI23807.1"/>
    </source>
</evidence>
<keyword evidence="3" id="KW-1185">Reference proteome</keyword>
<gene>
    <name evidence="2" type="ORF">CIB84_012444</name>
</gene>
<feature type="non-terminal residue" evidence="2">
    <location>
        <position position="1"/>
    </location>
</feature>
<feature type="region of interest" description="Disordered" evidence="1">
    <location>
        <begin position="1"/>
        <end position="129"/>
    </location>
</feature>
<dbReference type="OrthoDB" id="193931at2759"/>
<dbReference type="AlphaFoldDB" id="A0A2P4SI64"/>
<feature type="compositionally biased region" description="Polar residues" evidence="1">
    <location>
        <begin position="1"/>
        <end position="29"/>
    </location>
</feature>
<protein>
    <submittedName>
        <fullName evidence="2">Uncharacterized protein</fullName>
    </submittedName>
</protein>
<accession>A0A2P4SI64</accession>
<feature type="compositionally biased region" description="Basic and acidic residues" evidence="1">
    <location>
        <begin position="80"/>
        <end position="92"/>
    </location>
</feature>
<reference evidence="2 3" key="1">
    <citation type="submission" date="2018-01" db="EMBL/GenBank/DDBJ databases">
        <title>Comparison of the Chinese Bamboo Partridge and Red Junglefowl genome sequences highlights the importance of demography in genome evolution.</title>
        <authorList>
            <person name="Tiley G.P."/>
            <person name="Kimball R.T."/>
            <person name="Braun E.L."/>
            <person name="Burleigh J.G."/>
        </authorList>
    </citation>
    <scope>NUCLEOTIDE SEQUENCE [LARGE SCALE GENOMIC DNA]</scope>
    <source>
        <strain evidence="2">RTK389</strain>
        <tissue evidence="2">Blood</tissue>
    </source>
</reference>
<evidence type="ECO:0000313" key="3">
    <source>
        <dbReference type="Proteomes" id="UP000237246"/>
    </source>
</evidence>
<evidence type="ECO:0000256" key="1">
    <source>
        <dbReference type="SAM" id="MobiDB-lite"/>
    </source>
</evidence>
<feature type="compositionally biased region" description="Polar residues" evidence="1">
    <location>
        <begin position="65"/>
        <end position="79"/>
    </location>
</feature>
<organism evidence="2 3">
    <name type="scientific">Bambusicola thoracicus</name>
    <name type="common">Chinese bamboo-partridge</name>
    <name type="synonym">Perdix thoracica</name>
    <dbReference type="NCBI Taxonomy" id="9083"/>
    <lineage>
        <taxon>Eukaryota</taxon>
        <taxon>Metazoa</taxon>
        <taxon>Chordata</taxon>
        <taxon>Craniata</taxon>
        <taxon>Vertebrata</taxon>
        <taxon>Euteleostomi</taxon>
        <taxon>Archelosauria</taxon>
        <taxon>Archosauria</taxon>
        <taxon>Dinosauria</taxon>
        <taxon>Saurischia</taxon>
        <taxon>Theropoda</taxon>
        <taxon>Coelurosauria</taxon>
        <taxon>Aves</taxon>
        <taxon>Neognathae</taxon>
        <taxon>Galloanserae</taxon>
        <taxon>Galliformes</taxon>
        <taxon>Phasianidae</taxon>
        <taxon>Perdicinae</taxon>
        <taxon>Bambusicola</taxon>
    </lineage>
</organism>
<comment type="caution">
    <text evidence="2">The sequence shown here is derived from an EMBL/GenBank/DDBJ whole genome shotgun (WGS) entry which is preliminary data.</text>
</comment>
<sequence>FEGGDSLSSSNLGQRSRPSSDLNNSSVQSPAHLKVQRSISTNQKQRRFSDHGGDDIPTIGPSIPPTVSYTKRAQANSVESEQKEDWDKDVSRKLSSTTVGSKGEMAASPLVGPERKKSTTVPSNNVFSGSGMTRRNTYVCERSSDRYSAIQNGKDNRYSFLCVSLGTQTRGIEVSFAIINAIMKHGVKSKVLLCVFAFSSNAALIFVMKCKVVDLPLPLLLDHLSIPFIIVQIFKSLDLLVLFDVSVWPNILVVFVTDLYRYAGY</sequence>